<dbReference type="EMBL" id="RKMK01000001">
    <property type="protein sequence ID" value="RXH02948.1"/>
    <property type="molecule type" value="Genomic_DNA"/>
</dbReference>
<sequence>MMPRHGNSPVLAATVVVAGYGRSFVETASMLKCRLAFDAIARRYVDAPRLSNRLGIGISASGGSGVRWQGARLAGVHVNPEEHLMTKVSKTLIFSAAFAVIATSAFSEAAWDFKAGMAYVYGGPGKMSAMAMAPAEKNHDAMMKNAKRVPDNTVFFMDKGTLYSTSGRLDPTGNFYVN</sequence>
<dbReference type="Proteomes" id="UP000290174">
    <property type="component" value="Unassembled WGS sequence"/>
</dbReference>
<proteinExistence type="predicted"/>
<dbReference type="AlphaFoldDB" id="A0A4Q0QZ50"/>
<reference evidence="1 2" key="1">
    <citation type="submission" date="2018-11" db="EMBL/GenBank/DDBJ databases">
        <title>Bradyrhizobium sp. nov., isolated from effective nodules of peanut in China.</title>
        <authorList>
            <person name="Li Y."/>
        </authorList>
    </citation>
    <scope>NUCLEOTIDE SEQUENCE [LARGE SCALE GENOMIC DNA]</scope>
    <source>
        <strain evidence="1 2">CCBAU 51770</strain>
    </source>
</reference>
<comment type="caution">
    <text evidence="1">The sequence shown here is derived from an EMBL/GenBank/DDBJ whole genome shotgun (WGS) entry which is preliminary data.</text>
</comment>
<evidence type="ECO:0000313" key="2">
    <source>
        <dbReference type="Proteomes" id="UP000290174"/>
    </source>
</evidence>
<evidence type="ECO:0000313" key="1">
    <source>
        <dbReference type="EMBL" id="RXH02948.1"/>
    </source>
</evidence>
<name>A0A4Q0QZ50_9BRAD</name>
<accession>A0A4Q0QZ50</accession>
<organism evidence="1 2">
    <name type="scientific">Bradyrhizobium zhanjiangense</name>
    <dbReference type="NCBI Taxonomy" id="1325107"/>
    <lineage>
        <taxon>Bacteria</taxon>
        <taxon>Pseudomonadati</taxon>
        <taxon>Pseudomonadota</taxon>
        <taxon>Alphaproteobacteria</taxon>
        <taxon>Hyphomicrobiales</taxon>
        <taxon>Nitrobacteraceae</taxon>
        <taxon>Bradyrhizobium</taxon>
    </lineage>
</organism>
<gene>
    <name evidence="1" type="ORF">EAS61_00180</name>
</gene>
<protein>
    <submittedName>
        <fullName evidence="1">Uncharacterized protein</fullName>
    </submittedName>
</protein>